<gene>
    <name evidence="1" type="ORF">PUN28_000657</name>
</gene>
<evidence type="ECO:0000313" key="2">
    <source>
        <dbReference type="Proteomes" id="UP001430953"/>
    </source>
</evidence>
<dbReference type="EMBL" id="JADYXP020000001">
    <property type="protein sequence ID" value="KAL0133054.1"/>
    <property type="molecule type" value="Genomic_DNA"/>
</dbReference>
<comment type="caution">
    <text evidence="1">The sequence shown here is derived from an EMBL/GenBank/DDBJ whole genome shotgun (WGS) entry which is preliminary data.</text>
</comment>
<dbReference type="AlphaFoldDB" id="A0AAW2H0H8"/>
<keyword evidence="2" id="KW-1185">Reference proteome</keyword>
<organism evidence="1 2">
    <name type="scientific">Cardiocondyla obscurior</name>
    <dbReference type="NCBI Taxonomy" id="286306"/>
    <lineage>
        <taxon>Eukaryota</taxon>
        <taxon>Metazoa</taxon>
        <taxon>Ecdysozoa</taxon>
        <taxon>Arthropoda</taxon>
        <taxon>Hexapoda</taxon>
        <taxon>Insecta</taxon>
        <taxon>Pterygota</taxon>
        <taxon>Neoptera</taxon>
        <taxon>Endopterygota</taxon>
        <taxon>Hymenoptera</taxon>
        <taxon>Apocrita</taxon>
        <taxon>Aculeata</taxon>
        <taxon>Formicoidea</taxon>
        <taxon>Formicidae</taxon>
        <taxon>Myrmicinae</taxon>
        <taxon>Cardiocondyla</taxon>
    </lineage>
</organism>
<name>A0AAW2H0H8_9HYME</name>
<sequence>MPIRSERDSDKGMRRNSKDYYTKHVHVLIIDKLLIKRCYAAKEREKKKKPCYETSSGTICAQHSIIIIVKNLF</sequence>
<dbReference type="Proteomes" id="UP001430953">
    <property type="component" value="Unassembled WGS sequence"/>
</dbReference>
<accession>A0AAW2H0H8</accession>
<proteinExistence type="predicted"/>
<evidence type="ECO:0000313" key="1">
    <source>
        <dbReference type="EMBL" id="KAL0133054.1"/>
    </source>
</evidence>
<protein>
    <submittedName>
        <fullName evidence="1">Uncharacterized protein</fullName>
    </submittedName>
</protein>
<reference evidence="1 2" key="1">
    <citation type="submission" date="2023-03" db="EMBL/GenBank/DDBJ databases">
        <title>High recombination rates correlate with genetic variation in Cardiocondyla obscurior ants.</title>
        <authorList>
            <person name="Errbii M."/>
        </authorList>
    </citation>
    <scope>NUCLEOTIDE SEQUENCE [LARGE SCALE GENOMIC DNA]</scope>
    <source>
        <strain evidence="1">Alpha-2009</strain>
        <tissue evidence="1">Whole body</tissue>
    </source>
</reference>